<evidence type="ECO:0000256" key="5">
    <source>
        <dbReference type="ARBA" id="ARBA00023239"/>
    </source>
</evidence>
<evidence type="ECO:0000256" key="7">
    <source>
        <dbReference type="RuleBase" id="RU361121"/>
    </source>
</evidence>
<evidence type="ECO:0000313" key="8">
    <source>
        <dbReference type="EMBL" id="QBX81037.1"/>
    </source>
</evidence>
<dbReference type="HAMAP" id="MF_01939">
    <property type="entry name" value="PrpB"/>
    <property type="match status" value="1"/>
</dbReference>
<comment type="pathway">
    <text evidence="6 7">Organic acid metabolism; propanoate degradation.</text>
</comment>
<evidence type="ECO:0000256" key="3">
    <source>
        <dbReference type="ARBA" id="ARBA00022723"/>
    </source>
</evidence>
<feature type="binding site" evidence="6">
    <location>
        <begin position="45"/>
        <end position="47"/>
    </location>
    <ligand>
        <name>substrate</name>
    </ligand>
</feature>
<keyword evidence="5 6" id="KW-0456">Lyase</keyword>
<feature type="binding site" evidence="6">
    <location>
        <position position="241"/>
    </location>
    <ligand>
        <name>substrate</name>
    </ligand>
</feature>
<feature type="binding site" evidence="6">
    <location>
        <position position="85"/>
    </location>
    <ligand>
        <name>Mg(2+)</name>
        <dbReference type="ChEBI" id="CHEBI:18420"/>
    </ligand>
</feature>
<evidence type="ECO:0000256" key="2">
    <source>
        <dbReference type="ARBA" id="ARBA00009282"/>
    </source>
</evidence>
<feature type="binding site" evidence="6">
    <location>
        <begin position="210"/>
        <end position="212"/>
    </location>
    <ligand>
        <name>substrate</name>
    </ligand>
</feature>
<dbReference type="PANTHER" id="PTHR42905:SF5">
    <property type="entry name" value="CARBOXYVINYL-CARBOXYPHOSPHONATE PHOSPHORYLMUTASE, CHLOROPLASTIC"/>
    <property type="match status" value="1"/>
</dbReference>
<reference evidence="8 9" key="1">
    <citation type="submission" date="2019-03" db="EMBL/GenBank/DDBJ databases">
        <title>Complete genome sequence of Citrobacter sp. SNU WT2 isolated from diseased rainbow trout.</title>
        <authorList>
            <person name="Oh W.T."/>
            <person name="Park S.C."/>
        </authorList>
    </citation>
    <scope>NUCLEOTIDE SEQUENCE [LARGE SCALE GENOMIC DNA]</scope>
    <source>
        <strain evidence="8 9">SNU WT2</strain>
    </source>
</reference>
<dbReference type="Pfam" id="PF13714">
    <property type="entry name" value="PEP_mutase"/>
    <property type="match status" value="1"/>
</dbReference>
<dbReference type="InterPro" id="IPR040442">
    <property type="entry name" value="Pyrv_kinase-like_dom_sf"/>
</dbReference>
<evidence type="ECO:0000256" key="1">
    <source>
        <dbReference type="ARBA" id="ARBA00001946"/>
    </source>
</evidence>
<dbReference type="PROSITE" id="PS00161">
    <property type="entry name" value="ISOCITRATE_LYASE"/>
    <property type="match status" value="1"/>
</dbReference>
<dbReference type="InterPro" id="IPR012695">
    <property type="entry name" value="PrpB"/>
</dbReference>
<dbReference type="NCBIfam" id="TIGR02317">
    <property type="entry name" value="prpB"/>
    <property type="match status" value="1"/>
</dbReference>
<gene>
    <name evidence="6 8" type="primary">prpB</name>
    <name evidence="8" type="ORF">E4Z61_11975</name>
</gene>
<evidence type="ECO:0000256" key="4">
    <source>
        <dbReference type="ARBA" id="ARBA00022842"/>
    </source>
</evidence>
<proteinExistence type="inferred from homology"/>
<organism evidence="8 9">
    <name type="scientific">Citrobacter tructae</name>
    <dbReference type="NCBI Taxonomy" id="2562449"/>
    <lineage>
        <taxon>Bacteria</taxon>
        <taxon>Pseudomonadati</taxon>
        <taxon>Pseudomonadota</taxon>
        <taxon>Gammaproteobacteria</taxon>
        <taxon>Enterobacterales</taxon>
        <taxon>Enterobacteriaceae</taxon>
        <taxon>Citrobacter</taxon>
    </lineage>
</organism>
<feature type="binding site" evidence="6">
    <location>
        <position position="158"/>
    </location>
    <ligand>
        <name>substrate</name>
    </ligand>
</feature>
<keyword evidence="9" id="KW-1185">Reference proteome</keyword>
<feature type="binding site" evidence="6">
    <location>
        <position position="87"/>
    </location>
    <ligand>
        <name>Mg(2+)</name>
        <dbReference type="ChEBI" id="CHEBI:18420"/>
    </ligand>
</feature>
<dbReference type="EC" id="4.1.3.30" evidence="6"/>
<comment type="catalytic activity">
    <reaction evidence="6 7">
        <text>(2S,3R)-3-hydroxybutane-1,2,3-tricarboxylate = pyruvate + succinate</text>
        <dbReference type="Rhea" id="RHEA:16809"/>
        <dbReference type="ChEBI" id="CHEBI:15361"/>
        <dbReference type="ChEBI" id="CHEBI:30031"/>
        <dbReference type="ChEBI" id="CHEBI:57429"/>
        <dbReference type="EC" id="4.1.3.30"/>
    </reaction>
</comment>
<comment type="cofactor">
    <cofactor evidence="1 6">
        <name>Mg(2+)</name>
        <dbReference type="ChEBI" id="CHEBI:18420"/>
    </cofactor>
</comment>
<accession>A0ABX5T3I5</accession>
<comment type="subunit">
    <text evidence="6">Homotetramer; dimer of dimers.</text>
</comment>
<dbReference type="InterPro" id="IPR039556">
    <property type="entry name" value="ICL/PEPM"/>
</dbReference>
<sequence>MSLHSPGQAFRAALTKENPLQIVGTINANHALLAQRAGYQAIYLSGGGVAAGSLGLPDLGISTLDDVLTDIRRITDVCPLPLLVDADIGFGSSAFNVARTVKSMIKAGAAALHIEDQIGAKRCGHRPNKAIVSKEEMVDRIRAAVDARTDPNFVVMARTDALAVEGLEAAIDRAQAYVEAGADMLFPEAITELAMYRQFADAVQVPILANITEFGATPLFTTDELRSANVAMALYPLSAFRAMNRAAEKVYNVLRQEGTQKSVIDIMQTRNELYESINYYQFEEKLDALYTRK</sequence>
<dbReference type="InterPro" id="IPR015813">
    <property type="entry name" value="Pyrv/PenolPyrv_kinase-like_dom"/>
</dbReference>
<evidence type="ECO:0000313" key="9">
    <source>
        <dbReference type="Proteomes" id="UP000296284"/>
    </source>
</evidence>
<comment type="similarity">
    <text evidence="2 6 7">Belongs to the isocitrate lyase/PEP mutase superfamily. Methylisocitrate lyase family.</text>
</comment>
<keyword evidence="3 6" id="KW-0479">Metal-binding</keyword>
<name>A0ABX5T3I5_9ENTR</name>
<feature type="binding site" evidence="6">
    <location>
        <position position="270"/>
    </location>
    <ligand>
        <name>substrate</name>
    </ligand>
</feature>
<comment type="function">
    <text evidence="6">Involved in the catabolism of short chain fatty acids (SCFA) via the 2-methylcitrate cycle (propionate degradation route). Catalyzes the thermodynamically favored C-C bond cleavage of (2R,3S)-2-methylisocitrate to yield pyruvate and succinate via an alpha-carboxy-carbanion intermediate.</text>
</comment>
<dbReference type="PANTHER" id="PTHR42905">
    <property type="entry name" value="PHOSPHOENOLPYRUVATE CARBOXYLASE"/>
    <property type="match status" value="1"/>
</dbReference>
<dbReference type="EMBL" id="CP038469">
    <property type="protein sequence ID" value="QBX81037.1"/>
    <property type="molecule type" value="Genomic_DNA"/>
</dbReference>
<comment type="function">
    <text evidence="7">Catalyzes the thermodynamically favored C-C bond cleavage of (2R,3S)-2-methylisocitrate to yield pyruvate and succinate.</text>
</comment>
<dbReference type="NCBIfam" id="NF008455">
    <property type="entry name" value="PRK11320.1"/>
    <property type="match status" value="1"/>
</dbReference>
<protein>
    <recommendedName>
        <fullName evidence="6">2-methylisocitrate lyase</fullName>
        <shortName evidence="6">2-MIC</shortName>
        <shortName evidence="6">MICL</shortName>
        <ecNumber evidence="6">4.1.3.30</ecNumber>
    </recommendedName>
    <alternativeName>
        <fullName evidence="6">(2R,3S)-2-methylisocitrate lyase</fullName>
    </alternativeName>
</protein>
<dbReference type="InterPro" id="IPR018523">
    <property type="entry name" value="Isocitrate_lyase_ph_CS"/>
</dbReference>
<dbReference type="GO" id="GO:0046421">
    <property type="term" value="F:methylisocitrate lyase activity"/>
    <property type="evidence" value="ECO:0007669"/>
    <property type="project" value="UniProtKB-EC"/>
</dbReference>
<dbReference type="Gene3D" id="3.20.20.60">
    <property type="entry name" value="Phosphoenolpyruvate-binding domains"/>
    <property type="match status" value="1"/>
</dbReference>
<evidence type="ECO:0000256" key="6">
    <source>
        <dbReference type="HAMAP-Rule" id="MF_01939"/>
    </source>
</evidence>
<feature type="binding site" evidence="6">
    <location>
        <begin position="123"/>
        <end position="124"/>
    </location>
    <ligand>
        <name>substrate</name>
    </ligand>
</feature>
<dbReference type="SUPFAM" id="SSF51621">
    <property type="entry name" value="Phosphoenolpyruvate/pyruvate domain"/>
    <property type="match status" value="1"/>
</dbReference>
<keyword evidence="4 6" id="KW-0460">Magnesium</keyword>
<feature type="binding site" evidence="6">
    <location>
        <position position="188"/>
    </location>
    <ligand>
        <name>substrate</name>
    </ligand>
</feature>
<dbReference type="RefSeq" id="WP_135322956.1">
    <property type="nucleotide sequence ID" value="NZ_CP038469.1"/>
</dbReference>
<dbReference type="CDD" id="cd00377">
    <property type="entry name" value="ICL_PEPM"/>
    <property type="match status" value="1"/>
</dbReference>
<dbReference type="Proteomes" id="UP000296284">
    <property type="component" value="Chromosome"/>
</dbReference>